<dbReference type="GO" id="GO:0070212">
    <property type="term" value="P:protein poly-ADP-ribosylation"/>
    <property type="evidence" value="ECO:0007669"/>
    <property type="project" value="TreeGrafter"/>
</dbReference>
<evidence type="ECO:0000256" key="4">
    <source>
        <dbReference type="ARBA" id="ARBA00023027"/>
    </source>
</evidence>
<reference evidence="8" key="1">
    <citation type="submission" date="2017-09" db="EMBL/GenBank/DDBJ databases">
        <authorList>
            <person name="Varghese N."/>
            <person name="Submissions S."/>
        </authorList>
    </citation>
    <scope>NUCLEOTIDE SEQUENCE [LARGE SCALE GENOMIC DNA]</scope>
    <source>
        <strain evidence="8">DSM 29961</strain>
    </source>
</reference>
<dbReference type="GO" id="GO:0003950">
    <property type="term" value="F:NAD+ poly-ADP-ribosyltransferase activity"/>
    <property type="evidence" value="ECO:0007669"/>
    <property type="project" value="UniProtKB-EC"/>
</dbReference>
<dbReference type="InterPro" id="IPR050800">
    <property type="entry name" value="ARTD/PARP"/>
</dbReference>
<dbReference type="PANTHER" id="PTHR10459:SF60">
    <property type="entry name" value="POLY [ADP-RIBOSE] POLYMERASE 2"/>
    <property type="match status" value="1"/>
</dbReference>
<dbReference type="Pfam" id="PF00644">
    <property type="entry name" value="PARP"/>
    <property type="match status" value="1"/>
</dbReference>
<dbReference type="EC" id="2.4.2.30" evidence="1"/>
<gene>
    <name evidence="7" type="ORF">SAMN06269250_3019</name>
</gene>
<keyword evidence="3" id="KW-0808">Transferase</keyword>
<dbReference type="EMBL" id="OCNH01000002">
    <property type="protein sequence ID" value="SOD89306.1"/>
    <property type="molecule type" value="Genomic_DNA"/>
</dbReference>
<dbReference type="Gene3D" id="3.90.228.10">
    <property type="match status" value="1"/>
</dbReference>
<dbReference type="PANTHER" id="PTHR10459">
    <property type="entry name" value="DNA LIGASE"/>
    <property type="match status" value="1"/>
</dbReference>
<proteinExistence type="predicted"/>
<dbReference type="GO" id="GO:1990404">
    <property type="term" value="F:NAD+-protein mono-ADP-ribosyltransferase activity"/>
    <property type="evidence" value="ECO:0007669"/>
    <property type="project" value="TreeGrafter"/>
</dbReference>
<accession>A0A286G239</accession>
<dbReference type="RefSeq" id="WP_097126616.1">
    <property type="nucleotide sequence ID" value="NZ_OCNH01000002.1"/>
</dbReference>
<keyword evidence="8" id="KW-1185">Reference proteome</keyword>
<organism evidence="7 8">
    <name type="scientific">Spirosoma fluviale</name>
    <dbReference type="NCBI Taxonomy" id="1597977"/>
    <lineage>
        <taxon>Bacteria</taxon>
        <taxon>Pseudomonadati</taxon>
        <taxon>Bacteroidota</taxon>
        <taxon>Cytophagia</taxon>
        <taxon>Cytophagales</taxon>
        <taxon>Cytophagaceae</taxon>
        <taxon>Spirosoma</taxon>
    </lineage>
</organism>
<protein>
    <recommendedName>
        <fullName evidence="1">NAD(+) ADP-ribosyltransferase</fullName>
        <ecNumber evidence="1">2.4.2.30</ecNumber>
    </recommendedName>
</protein>
<dbReference type="SUPFAM" id="SSF56399">
    <property type="entry name" value="ADP-ribosylation"/>
    <property type="match status" value="1"/>
</dbReference>
<name>A0A286G239_9BACT</name>
<evidence type="ECO:0000313" key="8">
    <source>
        <dbReference type="Proteomes" id="UP000219452"/>
    </source>
</evidence>
<feature type="domain" description="PARP catalytic" evidence="6">
    <location>
        <begin position="246"/>
        <end position="446"/>
    </location>
</feature>
<dbReference type="AlphaFoldDB" id="A0A286G239"/>
<evidence type="ECO:0000313" key="7">
    <source>
        <dbReference type="EMBL" id="SOD89306.1"/>
    </source>
</evidence>
<dbReference type="OrthoDB" id="4640276at2"/>
<dbReference type="GO" id="GO:0006302">
    <property type="term" value="P:double-strand break repair"/>
    <property type="evidence" value="ECO:0007669"/>
    <property type="project" value="TreeGrafter"/>
</dbReference>
<evidence type="ECO:0000256" key="5">
    <source>
        <dbReference type="ARBA" id="ARBA00033987"/>
    </source>
</evidence>
<evidence type="ECO:0000259" key="6">
    <source>
        <dbReference type="PROSITE" id="PS51059"/>
    </source>
</evidence>
<dbReference type="InterPro" id="IPR012317">
    <property type="entry name" value="Poly(ADP-ribose)pol_cat_dom"/>
</dbReference>
<keyword evidence="2" id="KW-0328">Glycosyltransferase</keyword>
<evidence type="ECO:0000256" key="1">
    <source>
        <dbReference type="ARBA" id="ARBA00012020"/>
    </source>
</evidence>
<comment type="catalytic activity">
    <reaction evidence="5">
        <text>NAD(+) + (ADP-D-ribosyl)n-acceptor = nicotinamide + (ADP-D-ribosyl)n+1-acceptor + H(+).</text>
        <dbReference type="EC" id="2.4.2.30"/>
    </reaction>
</comment>
<dbReference type="Proteomes" id="UP000219452">
    <property type="component" value="Unassembled WGS sequence"/>
</dbReference>
<evidence type="ECO:0000256" key="3">
    <source>
        <dbReference type="ARBA" id="ARBA00022679"/>
    </source>
</evidence>
<sequence length="446" mass="50126">MTMLNQLLQRVWGQSAPTALLQTSRPTTSTAEPVLPAQPIRHLRTIKLMMVTAENNNKYYEMREKENGTFEAHYGRVGGFRSKSVHPMAHWERKVREKKAKGYTDQTHLFAATRLETDASTIANPDVRNLMARLLELAKQSIFQNYVVTAQEVTRKQVENAQQLLDELADLLAVNMDTAAYNVKLLELFKVIPRRMSKVGAHLAGVSPQSAEELQPLRDHLAEEQSTLDVMRGQVELAPESTSDDLPQPTLLDSLNLAIEPVTDTHIIKLIKRMMGSDALKFDAAFSVRHAATDAAFDAYVGQQKNRKTMALWHGSRSENWLSILKTGLLLRPANAVITGKMFGYGIYFADQFSKSINYTSLNGSVWANGRQSEGYLAIYEVHVGEQLELTKHEPGHMQLDINALKQLGPQYDSVFARQGVSLQKNEFIVYNPAQCTVRYIVKIKA</sequence>
<keyword evidence="4" id="KW-0520">NAD</keyword>
<evidence type="ECO:0000256" key="2">
    <source>
        <dbReference type="ARBA" id="ARBA00022676"/>
    </source>
</evidence>
<dbReference type="PROSITE" id="PS51059">
    <property type="entry name" value="PARP_CATALYTIC"/>
    <property type="match status" value="1"/>
</dbReference>